<dbReference type="Gene3D" id="3.30.530.20">
    <property type="match status" value="1"/>
</dbReference>
<evidence type="ECO:0000313" key="1">
    <source>
        <dbReference type="EMBL" id="SFJ00631.1"/>
    </source>
</evidence>
<keyword evidence="2" id="KW-1185">Reference proteome</keyword>
<evidence type="ECO:0000313" key="2">
    <source>
        <dbReference type="Proteomes" id="UP000199548"/>
    </source>
</evidence>
<dbReference type="InterPro" id="IPR023393">
    <property type="entry name" value="START-like_dom_sf"/>
</dbReference>
<dbReference type="Proteomes" id="UP000199548">
    <property type="component" value="Unassembled WGS sequence"/>
</dbReference>
<protein>
    <submittedName>
        <fullName evidence="1">Polyketide cyclase / dehydrase and lipid transport</fullName>
    </submittedName>
</protein>
<proteinExistence type="predicted"/>
<dbReference type="InterPro" id="IPR019587">
    <property type="entry name" value="Polyketide_cyclase/dehydratase"/>
</dbReference>
<dbReference type="AlphaFoldDB" id="A0A1I3MUL5"/>
<gene>
    <name evidence="1" type="ORF">SAMN05192543_105115</name>
</gene>
<sequence length="157" mass="17483">MARRQMVFVMPAPATAAFEAFHNHGKRLEWDTLLSKAEVEGGGTYPYVGAVTLNVGRGALRGPGMRTRFVSYESPRLAAATIVEPSGLFAYWGASMRHRDLPDGTSELIYTFNLKLRPRLLGLLFDPLAARIFAHETRRRFTAMAAWLEANQATKRG</sequence>
<name>A0A1I3MUL5_9BURK</name>
<dbReference type="SUPFAM" id="SSF55961">
    <property type="entry name" value="Bet v1-like"/>
    <property type="match status" value="1"/>
</dbReference>
<organism evidence="1 2">
    <name type="scientific">Paraburkholderia megapolitana</name>
    <dbReference type="NCBI Taxonomy" id="420953"/>
    <lineage>
        <taxon>Bacteria</taxon>
        <taxon>Pseudomonadati</taxon>
        <taxon>Pseudomonadota</taxon>
        <taxon>Betaproteobacteria</taxon>
        <taxon>Burkholderiales</taxon>
        <taxon>Burkholderiaceae</taxon>
        <taxon>Paraburkholderia</taxon>
    </lineage>
</organism>
<dbReference type="CDD" id="cd07812">
    <property type="entry name" value="SRPBCC"/>
    <property type="match status" value="1"/>
</dbReference>
<dbReference type="Pfam" id="PF10604">
    <property type="entry name" value="Polyketide_cyc2"/>
    <property type="match status" value="1"/>
</dbReference>
<accession>A0A1I3MUL5</accession>
<dbReference type="STRING" id="420953.SAMN05192543_105115"/>
<reference evidence="1 2" key="1">
    <citation type="submission" date="2016-10" db="EMBL/GenBank/DDBJ databases">
        <authorList>
            <person name="de Groot N.N."/>
        </authorList>
    </citation>
    <scope>NUCLEOTIDE SEQUENCE [LARGE SCALE GENOMIC DNA]</scope>
    <source>
        <strain evidence="1 2">LMG 23650</strain>
    </source>
</reference>
<dbReference type="EMBL" id="FOQU01000005">
    <property type="protein sequence ID" value="SFJ00631.1"/>
    <property type="molecule type" value="Genomic_DNA"/>
</dbReference>
<dbReference type="OrthoDB" id="9108284at2"/>